<feature type="transmembrane region" description="Helical" evidence="7">
    <location>
        <begin position="49"/>
        <end position="70"/>
    </location>
</feature>
<feature type="transmembrane region" description="Helical" evidence="7">
    <location>
        <begin position="191"/>
        <end position="210"/>
    </location>
</feature>
<dbReference type="Pfam" id="PF01757">
    <property type="entry name" value="Acyl_transf_3"/>
    <property type="match status" value="1"/>
</dbReference>
<feature type="transmembrane region" description="Helical" evidence="7">
    <location>
        <begin position="12"/>
        <end position="33"/>
    </location>
</feature>
<accession>A0ABV2KU15</accession>
<keyword evidence="10" id="KW-1185">Reference proteome</keyword>
<evidence type="ECO:0000256" key="6">
    <source>
        <dbReference type="ARBA" id="ARBA00023136"/>
    </source>
</evidence>
<gene>
    <name evidence="9" type="ORF">ABID56_001152</name>
</gene>
<dbReference type="RefSeq" id="WP_354219657.1">
    <property type="nucleotide sequence ID" value="NZ_JBEPMX010000004.1"/>
</dbReference>
<reference evidence="9 10" key="1">
    <citation type="submission" date="2024-06" db="EMBL/GenBank/DDBJ databases">
        <title>Genomic Encyclopedia of Type Strains, Phase IV (KMG-IV): sequencing the most valuable type-strain genomes for metagenomic binning, comparative biology and taxonomic classification.</title>
        <authorList>
            <person name="Goeker M."/>
        </authorList>
    </citation>
    <scope>NUCLEOTIDE SEQUENCE [LARGE SCALE GENOMIC DNA]</scope>
    <source>
        <strain evidence="9 10">DSM 23520</strain>
    </source>
</reference>
<feature type="transmembrane region" description="Helical" evidence="7">
    <location>
        <begin position="259"/>
        <end position="278"/>
    </location>
</feature>
<keyword evidence="3" id="KW-1003">Cell membrane</keyword>
<dbReference type="EMBL" id="JBEPMX010000004">
    <property type="protein sequence ID" value="MET3683062.1"/>
    <property type="molecule type" value="Genomic_DNA"/>
</dbReference>
<evidence type="ECO:0000256" key="4">
    <source>
        <dbReference type="ARBA" id="ARBA00022692"/>
    </source>
</evidence>
<evidence type="ECO:0000259" key="8">
    <source>
        <dbReference type="Pfam" id="PF01757"/>
    </source>
</evidence>
<feature type="domain" description="Acyltransferase 3" evidence="8">
    <location>
        <begin position="9"/>
        <end position="340"/>
    </location>
</feature>
<dbReference type="Proteomes" id="UP001549167">
    <property type="component" value="Unassembled WGS sequence"/>
</dbReference>
<proteinExistence type="inferred from homology"/>
<keyword evidence="4 7" id="KW-0812">Transmembrane</keyword>
<evidence type="ECO:0000256" key="7">
    <source>
        <dbReference type="SAM" id="Phobius"/>
    </source>
</evidence>
<comment type="caution">
    <text evidence="9">The sequence shown here is derived from an EMBL/GenBank/DDBJ whole genome shotgun (WGS) entry which is preliminary data.</text>
</comment>
<dbReference type="PANTHER" id="PTHR40074:SF2">
    <property type="entry name" value="O-ACETYLTRANSFERASE WECH"/>
    <property type="match status" value="1"/>
</dbReference>
<evidence type="ECO:0000256" key="2">
    <source>
        <dbReference type="ARBA" id="ARBA00007400"/>
    </source>
</evidence>
<name>A0ABV2KU15_9BACI</name>
<comment type="similarity">
    <text evidence="2">Belongs to the acyltransferase 3 family.</text>
</comment>
<sequence>MQRGRIEEIVYMRSFAMLAVVMIHTSAMTYHIIDPSFGSYPIYEFLNRFFRYGTATFIFITGLVMFYGYIDRPLHKGFFSKYFRNRFMYIFTPYVVWVVLYEIHTWLSIRQFDINADYFIELFQLFFQGNTFYHFYFFFVLIQLYLLFPLLLYWAQKSLWFVRLLPLIGLVVQSAVYVTDYFYSWLPFATSYFFSYLFFFNLGGFVGLYYGQIKRLFKIRMAWLFATAMMLIGLLYVYMHHLVRWDLNEFATVYLDFMYMTFSSLSAMTILVVMHFVAKRRFNWFRQLGVYSFGIFLVHPMVINYLDYWLVWEGSYLFHIGMVLRFMLTIAISFTIVYLIKRYIPYSAYIVGR</sequence>
<dbReference type="InterPro" id="IPR002656">
    <property type="entry name" value="Acyl_transf_3_dom"/>
</dbReference>
<evidence type="ECO:0000313" key="9">
    <source>
        <dbReference type="EMBL" id="MET3683062.1"/>
    </source>
</evidence>
<evidence type="ECO:0000313" key="10">
    <source>
        <dbReference type="Proteomes" id="UP001549167"/>
    </source>
</evidence>
<keyword evidence="5 7" id="KW-1133">Transmembrane helix</keyword>
<feature type="transmembrane region" description="Helical" evidence="7">
    <location>
        <begin position="290"/>
        <end position="310"/>
    </location>
</feature>
<organism evidence="9 10">
    <name type="scientific">Alkalibacillus flavidus</name>
    <dbReference type="NCBI Taxonomy" id="546021"/>
    <lineage>
        <taxon>Bacteria</taxon>
        <taxon>Bacillati</taxon>
        <taxon>Bacillota</taxon>
        <taxon>Bacilli</taxon>
        <taxon>Bacillales</taxon>
        <taxon>Bacillaceae</taxon>
        <taxon>Alkalibacillus</taxon>
    </lineage>
</organism>
<evidence type="ECO:0000256" key="3">
    <source>
        <dbReference type="ARBA" id="ARBA00022475"/>
    </source>
</evidence>
<feature type="transmembrane region" description="Helical" evidence="7">
    <location>
        <begin position="91"/>
        <end position="112"/>
    </location>
</feature>
<protein>
    <submittedName>
        <fullName evidence="9">Peptidoglycan/LPS O-acetylase OafA/YrhL</fullName>
    </submittedName>
</protein>
<feature type="transmembrane region" description="Helical" evidence="7">
    <location>
        <begin position="222"/>
        <end position="239"/>
    </location>
</feature>
<evidence type="ECO:0000256" key="1">
    <source>
        <dbReference type="ARBA" id="ARBA00004651"/>
    </source>
</evidence>
<comment type="subcellular location">
    <subcellularLocation>
        <location evidence="1">Cell membrane</location>
        <topology evidence="1">Multi-pass membrane protein</topology>
    </subcellularLocation>
</comment>
<feature type="transmembrane region" description="Helical" evidence="7">
    <location>
        <begin position="132"/>
        <end position="153"/>
    </location>
</feature>
<feature type="transmembrane region" description="Helical" evidence="7">
    <location>
        <begin position="160"/>
        <end position="179"/>
    </location>
</feature>
<dbReference type="PANTHER" id="PTHR40074">
    <property type="entry name" value="O-ACETYLTRANSFERASE WECH"/>
    <property type="match status" value="1"/>
</dbReference>
<evidence type="ECO:0000256" key="5">
    <source>
        <dbReference type="ARBA" id="ARBA00022989"/>
    </source>
</evidence>
<feature type="transmembrane region" description="Helical" evidence="7">
    <location>
        <begin position="316"/>
        <end position="340"/>
    </location>
</feature>
<keyword evidence="6 7" id="KW-0472">Membrane</keyword>